<feature type="compositionally biased region" description="Polar residues" evidence="1">
    <location>
        <begin position="595"/>
        <end position="614"/>
    </location>
</feature>
<sequence length="1447" mass="161323">MPLPVIKIKSNLSLPPQCPGRTRNNLQLTLGPVEWNPLHSYKPHNEDRHAVTVQWWGEKNDGVDLPLSTTRKTTTSYAIRRPQKALQCYLTDMGTMTLSLYDKHGDIIGAAALPGIKRLSENNPVKETVQIRDAVEGYRLGRLPVSLELVGLRRRARSSSGSSRSRSRSCPRSRSGSKKRASPRGKSPKQNKKKGKKDDPGAPNIKEIAASIDRLLERTESVQTQMHQNVASTYDASSKFAVNFSDKTQTILPTNEINLTPESSQKTQPIEVQTVQFEAPTQECPKMQIPSNLGQAKHLPEVKLYIPPLPDIADIMQPLRLEQNNATYFSQNKENFHIPNVNYRSNQATHNVPQLNRQVTTSCANTQNYQSKKLTELVLGNQLEDLEVSVDYVPSECGSLLDEEILDQIYRINRPKSKSMEELPPDVSPPKAVDEDIWLKKGESLELEVVELVLPRKKGRPPPSNSLREIEDHYCVELGFNWTEARDKTEQLEKCRFISNKTRSGKILFKTKRKYKSTMNVTAPVEISIYQRSKYRQKFSKIETVLIDTSGFTNELDYIEVEIQGYILRLAVMIVKREEAQSTRDISSMVAPENTPRSMNTTGRQINHQQSVPSVSAGPISHRSSQDFGQPTEPLQLYSDPAPSVQSHSIETSFPISFLLWVKFADSIPDVREGPGEPTAPLPEIRVRSPLLEEQISCRVGERTNNPQFNHLAEWTRPVLGSELQLLQSSMFAFECWCATAEQGDKFLGLGRITTSGLSSILTGGYAQLCSPKYPMIMADGKIPLRDISSEQIRGYLSVLLAAGTSVQLDQLKNVRSDLKSEIAKQESFHQTLIAESISSESAEQEQEELPPPPIEPQPSESQAFQRPIPGLQCLISIEKVTNLAIGGDRLLSVSVDTVEGNLTTEWSSDGVWNFQQACYLDENLPESIMFKLYSCAASITESTDLKDIQSREFGWIEVHMHTLKCGFPCVNGWYTVRSVSGESIGQMKLGIAPATSPRVFVQPKKSISLEQKLQCAPEKMSSTSKALQDQLKALEDLVNTVKSKQSTLRSQTAQTVTENVGTQITPTASAFDNEQAHDQDHMLRIAEFKSQQIDISVRKVSLALDQHVNEEASSSEKLSDLDCSDEENFVEPLILNSAKEISEASKSTSNPLSSTRIDDEDENSPIDDVSTLGDDDGESDAKIEAMVREFSASMTSVQENIDASRKLRSELNESMGKNPDQTSIWSASENEDEERSLTTVDGELSQSRNSQAEKITFDSQSVKSVEEVDEIDDLDAPLDIKWLRKSKDLEDSPREDSKRRDSDSRSLDSSKNSSINFNHSQDETTEPKSTSEDCVDSRIELDPTHLQDTDIEDTFVENLGNISNLSQKSQTQSDPLTQPLSGRSGDSDVIPTASGMPSIAERALATAQEEIEALSYERAIDRPPRTMTKPLNSTQTRRLAAIFGIK</sequence>
<feature type="compositionally biased region" description="Polar residues" evidence="1">
    <location>
        <begin position="1220"/>
        <end position="1229"/>
    </location>
</feature>
<feature type="compositionally biased region" description="Basic and acidic residues" evidence="1">
    <location>
        <begin position="1321"/>
        <end position="1336"/>
    </location>
</feature>
<dbReference type="InterPro" id="IPR057537">
    <property type="entry name" value="C2_C2CD3_N"/>
</dbReference>
<name>A0ABN7S9D4_OIKDI</name>
<feature type="region of interest" description="Disordered" evidence="1">
    <location>
        <begin position="1213"/>
        <end position="1272"/>
    </location>
</feature>
<feature type="compositionally biased region" description="Basic residues" evidence="1">
    <location>
        <begin position="165"/>
        <end position="195"/>
    </location>
</feature>
<feature type="region of interest" description="Disordered" evidence="1">
    <location>
        <begin position="840"/>
        <end position="864"/>
    </location>
</feature>
<keyword evidence="4" id="KW-1185">Reference proteome</keyword>
<evidence type="ECO:0000256" key="1">
    <source>
        <dbReference type="SAM" id="MobiDB-lite"/>
    </source>
</evidence>
<reference evidence="3 4" key="1">
    <citation type="submission" date="2021-04" db="EMBL/GenBank/DDBJ databases">
        <authorList>
            <person name="Bliznina A."/>
        </authorList>
    </citation>
    <scope>NUCLEOTIDE SEQUENCE [LARGE SCALE GENOMIC DNA]</scope>
</reference>
<dbReference type="EMBL" id="OU015568">
    <property type="protein sequence ID" value="CAG5090965.1"/>
    <property type="molecule type" value="Genomic_DNA"/>
</dbReference>
<gene>
    <name evidence="3" type="ORF">OKIOD_LOCUS4348</name>
</gene>
<evidence type="ECO:0000313" key="3">
    <source>
        <dbReference type="EMBL" id="CAG5090965.1"/>
    </source>
</evidence>
<dbReference type="Proteomes" id="UP001158576">
    <property type="component" value="Chromosome PAR"/>
</dbReference>
<accession>A0ABN7S9D4</accession>
<organism evidence="3 4">
    <name type="scientific">Oikopleura dioica</name>
    <name type="common">Tunicate</name>
    <dbReference type="NCBI Taxonomy" id="34765"/>
    <lineage>
        <taxon>Eukaryota</taxon>
        <taxon>Metazoa</taxon>
        <taxon>Chordata</taxon>
        <taxon>Tunicata</taxon>
        <taxon>Appendicularia</taxon>
        <taxon>Copelata</taxon>
        <taxon>Oikopleuridae</taxon>
        <taxon>Oikopleura</taxon>
    </lineage>
</organism>
<dbReference type="Pfam" id="PF25339">
    <property type="entry name" value="C2_C2CD3_N"/>
    <property type="match status" value="1"/>
</dbReference>
<feature type="region of interest" description="Disordered" evidence="1">
    <location>
        <begin position="1142"/>
        <end position="1179"/>
    </location>
</feature>
<evidence type="ECO:0000313" key="4">
    <source>
        <dbReference type="Proteomes" id="UP001158576"/>
    </source>
</evidence>
<feature type="compositionally biased region" description="Polar residues" evidence="1">
    <location>
        <begin position="1145"/>
        <end position="1156"/>
    </location>
</feature>
<protein>
    <submittedName>
        <fullName evidence="3">Oidioi.mRNA.OKI2018_I69.PAR.g12790.t1.cds</fullName>
    </submittedName>
</protein>
<feature type="region of interest" description="Disordered" evidence="1">
    <location>
        <begin position="153"/>
        <end position="205"/>
    </location>
</feature>
<feature type="region of interest" description="Disordered" evidence="1">
    <location>
        <begin position="585"/>
        <end position="642"/>
    </location>
</feature>
<feature type="domain" description="C2CD3 N-terminal C2" evidence="2">
    <location>
        <begin position="12"/>
        <end position="149"/>
    </location>
</feature>
<dbReference type="PANTHER" id="PTHR21254">
    <property type="entry name" value="C2 DOMAIN-CONTAINING PROTEIN 3"/>
    <property type="match status" value="1"/>
</dbReference>
<feature type="compositionally biased region" description="Polar residues" evidence="1">
    <location>
        <begin position="1245"/>
        <end position="1264"/>
    </location>
</feature>
<feature type="region of interest" description="Disordered" evidence="1">
    <location>
        <begin position="1288"/>
        <end position="1336"/>
    </location>
</feature>
<feature type="compositionally biased region" description="Basic and acidic residues" evidence="1">
    <location>
        <begin position="1288"/>
        <end position="1309"/>
    </location>
</feature>
<feature type="region of interest" description="Disordered" evidence="1">
    <location>
        <begin position="1363"/>
        <end position="1390"/>
    </location>
</feature>
<proteinExistence type="predicted"/>
<dbReference type="PANTHER" id="PTHR21254:SF1">
    <property type="entry name" value="C2 DOMAIN-CONTAINING PROTEIN 3"/>
    <property type="match status" value="1"/>
</dbReference>
<evidence type="ECO:0000259" key="2">
    <source>
        <dbReference type="Pfam" id="PF25339"/>
    </source>
</evidence>
<feature type="compositionally biased region" description="Polar residues" evidence="1">
    <location>
        <begin position="1363"/>
        <end position="1382"/>
    </location>
</feature>